<evidence type="ECO:0000313" key="9">
    <source>
        <dbReference type="Proteomes" id="UP000483432"/>
    </source>
</evidence>
<comment type="caution">
    <text evidence="6">Lacks conserved residue(s) required for the propagation of feature annotation.</text>
</comment>
<keyword evidence="2 6" id="KW-1003">Cell membrane</keyword>
<dbReference type="PANTHER" id="PTHR12677">
    <property type="entry name" value="GOLGI APPARATUS MEMBRANE PROTEIN TVP38-RELATED"/>
    <property type="match status" value="1"/>
</dbReference>
<feature type="transmembrane region" description="Helical" evidence="6">
    <location>
        <begin position="165"/>
        <end position="184"/>
    </location>
</feature>
<evidence type="ECO:0000256" key="4">
    <source>
        <dbReference type="ARBA" id="ARBA00022989"/>
    </source>
</evidence>
<keyword evidence="5 6" id="KW-0472">Membrane</keyword>
<dbReference type="AlphaFoldDB" id="A0A7C9TA24"/>
<name>A0A7C9TA24_9PROT</name>
<dbReference type="Pfam" id="PF09335">
    <property type="entry name" value="VTT_dom"/>
    <property type="match status" value="1"/>
</dbReference>
<evidence type="ECO:0000256" key="2">
    <source>
        <dbReference type="ARBA" id="ARBA00022475"/>
    </source>
</evidence>
<dbReference type="InterPro" id="IPR015414">
    <property type="entry name" value="TMEM64"/>
</dbReference>
<dbReference type="GO" id="GO:0005886">
    <property type="term" value="C:plasma membrane"/>
    <property type="evidence" value="ECO:0007669"/>
    <property type="project" value="UniProtKB-SubCell"/>
</dbReference>
<keyword evidence="3 6" id="KW-0812">Transmembrane</keyword>
<feature type="transmembrane region" description="Helical" evidence="6">
    <location>
        <begin position="15"/>
        <end position="34"/>
    </location>
</feature>
<dbReference type="InterPro" id="IPR032816">
    <property type="entry name" value="VTT_dom"/>
</dbReference>
<accession>A0A7C9TA24</accession>
<keyword evidence="4 6" id="KW-1133">Transmembrane helix</keyword>
<dbReference type="Proteomes" id="UP000483432">
    <property type="component" value="Unassembled WGS sequence"/>
</dbReference>
<comment type="similarity">
    <text evidence="6">Belongs to the TVP38/TMEM64 family.</text>
</comment>
<feature type="transmembrane region" description="Helical" evidence="6">
    <location>
        <begin position="55"/>
        <end position="83"/>
    </location>
</feature>
<organism evidence="8 9">
    <name type="scientific">Sulfuriferula multivorans</name>
    <dbReference type="NCBI Taxonomy" id="1559896"/>
    <lineage>
        <taxon>Bacteria</taxon>
        <taxon>Pseudomonadati</taxon>
        <taxon>Pseudomonadota</taxon>
        <taxon>Betaproteobacteria</taxon>
        <taxon>Nitrosomonadales</taxon>
        <taxon>Sulfuricellaceae</taxon>
        <taxon>Sulfuriferula</taxon>
    </lineage>
</organism>
<proteinExistence type="inferred from homology"/>
<evidence type="ECO:0000259" key="7">
    <source>
        <dbReference type="Pfam" id="PF09335"/>
    </source>
</evidence>
<evidence type="ECO:0000256" key="5">
    <source>
        <dbReference type="ARBA" id="ARBA00023136"/>
    </source>
</evidence>
<reference evidence="8 9" key="1">
    <citation type="submission" date="2019-09" db="EMBL/GenBank/DDBJ databases">
        <title>H2 Metabolism Revealed by Metagenomic Analysis in Subglacial Sediment of East Antarctica.</title>
        <authorList>
            <person name="Yang Z."/>
            <person name="Zhang Y."/>
            <person name="Lv Y."/>
            <person name="Yan W."/>
            <person name="Xiao X."/>
            <person name="Sun B."/>
            <person name="Ma H."/>
        </authorList>
    </citation>
    <scope>NUCLEOTIDE SEQUENCE [LARGE SCALE GENOMIC DNA]</scope>
    <source>
        <strain evidence="8">Bin2_2</strain>
    </source>
</reference>
<evidence type="ECO:0000256" key="1">
    <source>
        <dbReference type="ARBA" id="ARBA00004651"/>
    </source>
</evidence>
<feature type="domain" description="VTT" evidence="7">
    <location>
        <begin position="70"/>
        <end position="185"/>
    </location>
</feature>
<dbReference type="PANTHER" id="PTHR12677:SF59">
    <property type="entry name" value="GOLGI APPARATUS MEMBRANE PROTEIN TVP38-RELATED"/>
    <property type="match status" value="1"/>
</dbReference>
<evidence type="ECO:0000256" key="6">
    <source>
        <dbReference type="RuleBase" id="RU366058"/>
    </source>
</evidence>
<comment type="caution">
    <text evidence="8">The sequence shown here is derived from an EMBL/GenBank/DDBJ whole genome shotgun (WGS) entry which is preliminary data.</text>
</comment>
<evidence type="ECO:0000313" key="8">
    <source>
        <dbReference type="EMBL" id="NDP48920.1"/>
    </source>
</evidence>
<protein>
    <recommendedName>
        <fullName evidence="6">TVP38/TMEM64 family membrane protein</fullName>
    </recommendedName>
</protein>
<comment type="subcellular location">
    <subcellularLocation>
        <location evidence="1 6">Cell membrane</location>
        <topology evidence="1 6">Multi-pass membrane protein</topology>
    </subcellularLocation>
</comment>
<feature type="transmembrane region" description="Helical" evidence="6">
    <location>
        <begin position="89"/>
        <end position="110"/>
    </location>
</feature>
<gene>
    <name evidence="8" type="ORF">GZ085_11155</name>
</gene>
<dbReference type="EMBL" id="JAAFGW010000180">
    <property type="protein sequence ID" value="NDP48920.1"/>
    <property type="molecule type" value="Genomic_DNA"/>
</dbReference>
<sequence>MKSTLGQTLQQHKRLIAVVLFLVLLFALFDLSGARAHFSLGFLQQVIREHQTSGLLIFVLAFALGNLIQIPGWVFLAAAVLTLGELSGGMATFIAASISCIVTFFTIRLVGGNALRQLDSTLAANLLSRLDAHPISSIMLLRILFQTLPALNYTLAMSGVRFRPYLIGTLLGLPLPIAVYCVFFDSLAKALKIV</sequence>
<evidence type="ECO:0000256" key="3">
    <source>
        <dbReference type="ARBA" id="ARBA00022692"/>
    </source>
</evidence>